<dbReference type="OrthoDB" id="31543at2157"/>
<protein>
    <submittedName>
        <fullName evidence="12">Mechanosensitive ion channel</fullName>
    </submittedName>
</protein>
<dbReference type="EMBL" id="WUUS01000010">
    <property type="protein sequence ID" value="MXR42680.1"/>
    <property type="molecule type" value="Genomic_DNA"/>
</dbReference>
<dbReference type="GO" id="GO:0005886">
    <property type="term" value="C:plasma membrane"/>
    <property type="evidence" value="ECO:0007669"/>
    <property type="project" value="UniProtKB-SubCell"/>
</dbReference>
<evidence type="ECO:0000259" key="11">
    <source>
        <dbReference type="Pfam" id="PF21088"/>
    </source>
</evidence>
<dbReference type="PANTHER" id="PTHR30221">
    <property type="entry name" value="SMALL-CONDUCTANCE MECHANOSENSITIVE CHANNEL"/>
    <property type="match status" value="1"/>
</dbReference>
<dbReference type="SUPFAM" id="SSF82861">
    <property type="entry name" value="Mechanosensitive channel protein MscS (YggB), transmembrane region"/>
    <property type="match status" value="1"/>
</dbReference>
<feature type="domain" description="Mechanosensitive ion channel transmembrane helices 2/3" evidence="11">
    <location>
        <begin position="171"/>
        <end position="208"/>
    </location>
</feature>
<evidence type="ECO:0000256" key="5">
    <source>
        <dbReference type="ARBA" id="ARBA00022989"/>
    </source>
</evidence>
<dbReference type="InterPro" id="IPR049278">
    <property type="entry name" value="MS_channel_C"/>
</dbReference>
<dbReference type="AlphaFoldDB" id="A0A6B0T306"/>
<feature type="region of interest" description="Disordered" evidence="7">
    <location>
        <begin position="1"/>
        <end position="20"/>
    </location>
</feature>
<dbReference type="InterPro" id="IPR011066">
    <property type="entry name" value="MscS_channel_C_sf"/>
</dbReference>
<evidence type="ECO:0000313" key="12">
    <source>
        <dbReference type="EMBL" id="MXR42680.1"/>
    </source>
</evidence>
<keyword evidence="4 8" id="KW-0812">Transmembrane</keyword>
<dbReference type="SUPFAM" id="SSF50182">
    <property type="entry name" value="Sm-like ribonucleoproteins"/>
    <property type="match status" value="1"/>
</dbReference>
<dbReference type="Proteomes" id="UP000437065">
    <property type="component" value="Unassembled WGS sequence"/>
</dbReference>
<evidence type="ECO:0000313" key="13">
    <source>
        <dbReference type="Proteomes" id="UP000437065"/>
    </source>
</evidence>
<comment type="subcellular location">
    <subcellularLocation>
        <location evidence="1">Cell membrane</location>
        <topology evidence="1">Multi-pass membrane protein</topology>
    </subcellularLocation>
</comment>
<feature type="region of interest" description="Disordered" evidence="7">
    <location>
        <begin position="371"/>
        <end position="415"/>
    </location>
</feature>
<dbReference type="Pfam" id="PF21082">
    <property type="entry name" value="MS_channel_3rd"/>
    <property type="match status" value="1"/>
</dbReference>
<evidence type="ECO:0000256" key="4">
    <source>
        <dbReference type="ARBA" id="ARBA00022692"/>
    </source>
</evidence>
<dbReference type="InterPro" id="IPR045275">
    <property type="entry name" value="MscS_archaea/bacteria_type"/>
</dbReference>
<feature type="domain" description="Mechanosensitive ion channel MscS" evidence="9">
    <location>
        <begin position="215"/>
        <end position="277"/>
    </location>
</feature>
<dbReference type="InterPro" id="IPR010920">
    <property type="entry name" value="LSM_dom_sf"/>
</dbReference>
<feature type="transmembrane region" description="Helical" evidence="8">
    <location>
        <begin position="194"/>
        <end position="223"/>
    </location>
</feature>
<comment type="similarity">
    <text evidence="2">Belongs to the MscS (TC 1.A.23) family.</text>
</comment>
<keyword evidence="5 8" id="KW-1133">Transmembrane helix</keyword>
<dbReference type="Gene3D" id="2.30.30.60">
    <property type="match status" value="1"/>
</dbReference>
<dbReference type="InterPro" id="IPR049142">
    <property type="entry name" value="MS_channel_1st"/>
</dbReference>
<dbReference type="InterPro" id="IPR023408">
    <property type="entry name" value="MscS_beta-dom_sf"/>
</dbReference>
<evidence type="ECO:0000256" key="7">
    <source>
        <dbReference type="SAM" id="MobiDB-lite"/>
    </source>
</evidence>
<dbReference type="Pfam" id="PF00924">
    <property type="entry name" value="MS_channel_2nd"/>
    <property type="match status" value="1"/>
</dbReference>
<dbReference type="Gene3D" id="3.30.70.100">
    <property type="match status" value="1"/>
</dbReference>
<gene>
    <name evidence="12" type="ORF">GRX01_15205</name>
</gene>
<dbReference type="SUPFAM" id="SSF82689">
    <property type="entry name" value="Mechanosensitive channel protein MscS (YggB), C-terminal domain"/>
    <property type="match status" value="1"/>
</dbReference>
<dbReference type="Pfam" id="PF21088">
    <property type="entry name" value="MS_channel_1st"/>
    <property type="match status" value="1"/>
</dbReference>
<evidence type="ECO:0000256" key="1">
    <source>
        <dbReference type="ARBA" id="ARBA00004651"/>
    </source>
</evidence>
<dbReference type="InterPro" id="IPR006685">
    <property type="entry name" value="MscS_channel_2nd"/>
</dbReference>
<feature type="transmembrane region" description="Helical" evidence="8">
    <location>
        <begin position="84"/>
        <end position="104"/>
    </location>
</feature>
<proteinExistence type="inferred from homology"/>
<name>A0A6B0T306_9EURY</name>
<dbReference type="RefSeq" id="WP_159669454.1">
    <property type="nucleotide sequence ID" value="NZ_WUUS01000010.1"/>
</dbReference>
<dbReference type="Gene3D" id="1.10.287.1260">
    <property type="match status" value="1"/>
</dbReference>
<keyword evidence="3" id="KW-1003">Cell membrane</keyword>
<evidence type="ECO:0000259" key="9">
    <source>
        <dbReference type="Pfam" id="PF00924"/>
    </source>
</evidence>
<evidence type="ECO:0000256" key="8">
    <source>
        <dbReference type="SAM" id="Phobius"/>
    </source>
</evidence>
<dbReference type="InterPro" id="IPR011014">
    <property type="entry name" value="MscS_channel_TM-2"/>
</dbReference>
<feature type="transmembrane region" description="Helical" evidence="8">
    <location>
        <begin position="165"/>
        <end position="188"/>
    </location>
</feature>
<evidence type="ECO:0000256" key="2">
    <source>
        <dbReference type="ARBA" id="ARBA00008017"/>
    </source>
</evidence>
<comment type="caution">
    <text evidence="12">The sequence shown here is derived from an EMBL/GenBank/DDBJ whole genome shotgun (WGS) entry which is preliminary data.</text>
</comment>
<feature type="transmembrane region" description="Helical" evidence="8">
    <location>
        <begin position="46"/>
        <end position="63"/>
    </location>
</feature>
<sequence length="415" mass="44474">MTQDGTTTPAGGTATPGVPGGEAAATTAADLVSWIQSLFPTTAGKLAATILATVALVALIAGIRRAGHPLKDRFDDRDLAIESLQAAAVVTTVVAFGLFVVVVWRGVSLLDTAVPTQVFSGRNVARTVLTIGVLGAATLITRMTKRTIRRLGMERSALSDHQSEIAHHIVQVAVYAISLVVVFAVWGVNPGSLLVGAGFAGIVLGLAARQTLGAVLAGFVVLFSRPFELGDWVVIDDQEGVVTDITIVNTQIRTFDDEYVMIPNDLVTDTDVVNRSRKGRLRLNVDVGVDYDTDLDEAIEVAEEAMRDHDLVLSPPEPHAVLTGFDESEIGMRLRFYISNPSARKMWKARTRVTLAVKRAFEDAGIKIPFPQRELSGRPDSDDRRVTDSGVPREDVGHGDDRSGVNEGTRGTDDA</sequence>
<keyword evidence="13" id="KW-1185">Reference proteome</keyword>
<feature type="domain" description="Mechanosensitive ion channel MscS C-terminal" evidence="10">
    <location>
        <begin position="284"/>
        <end position="368"/>
    </location>
</feature>
<keyword evidence="6 8" id="KW-0472">Membrane</keyword>
<evidence type="ECO:0000259" key="10">
    <source>
        <dbReference type="Pfam" id="PF21082"/>
    </source>
</evidence>
<reference evidence="12 13" key="1">
    <citation type="submission" date="2019-12" db="EMBL/GenBank/DDBJ databases">
        <title>Isolation and characterization of three novel carbon monoxide-oxidizing members of Halobacteria from salione crusts and soils.</title>
        <authorList>
            <person name="Myers M.R."/>
            <person name="King G.M."/>
        </authorList>
    </citation>
    <scope>NUCLEOTIDE SEQUENCE [LARGE SCALE GENOMIC DNA]</scope>
    <source>
        <strain evidence="12 13">WSA2</strain>
    </source>
</reference>
<evidence type="ECO:0000256" key="6">
    <source>
        <dbReference type="ARBA" id="ARBA00023136"/>
    </source>
</evidence>
<dbReference type="PANTHER" id="PTHR30221:SF20">
    <property type="entry name" value="SMALL-CONDUCTANCE MECHANOSENSITIVE CHANNEL"/>
    <property type="match status" value="1"/>
</dbReference>
<feature type="compositionally biased region" description="Basic and acidic residues" evidence="7">
    <location>
        <begin position="375"/>
        <end position="415"/>
    </location>
</feature>
<organism evidence="12 13">
    <name type="scientific">Halobaculum saliterrae</name>
    <dbReference type="NCBI Taxonomy" id="2073113"/>
    <lineage>
        <taxon>Archaea</taxon>
        <taxon>Methanobacteriati</taxon>
        <taxon>Methanobacteriota</taxon>
        <taxon>Stenosarchaea group</taxon>
        <taxon>Halobacteria</taxon>
        <taxon>Halobacteriales</taxon>
        <taxon>Haloferacaceae</taxon>
        <taxon>Halobaculum</taxon>
    </lineage>
</organism>
<dbReference type="GO" id="GO:0008381">
    <property type="term" value="F:mechanosensitive monoatomic ion channel activity"/>
    <property type="evidence" value="ECO:0007669"/>
    <property type="project" value="InterPro"/>
</dbReference>
<accession>A0A6B0T306</accession>
<evidence type="ECO:0000256" key="3">
    <source>
        <dbReference type="ARBA" id="ARBA00022475"/>
    </source>
</evidence>
<feature type="transmembrane region" description="Helical" evidence="8">
    <location>
        <begin position="124"/>
        <end position="144"/>
    </location>
</feature>